<dbReference type="EMBL" id="QUNO01000050">
    <property type="protein sequence ID" value="REH17409.1"/>
    <property type="molecule type" value="Genomic_DNA"/>
</dbReference>
<evidence type="ECO:0000259" key="1">
    <source>
        <dbReference type="PROSITE" id="PS50801"/>
    </source>
</evidence>
<protein>
    <submittedName>
        <fullName evidence="2">Anti-sigma B factor antagonist</fullName>
    </submittedName>
</protein>
<dbReference type="SUPFAM" id="SSF52091">
    <property type="entry name" value="SpoIIaa-like"/>
    <property type="match status" value="1"/>
</dbReference>
<organism evidence="2 3">
    <name type="scientific">Kutzneria buriramensis</name>
    <dbReference type="NCBI Taxonomy" id="1045776"/>
    <lineage>
        <taxon>Bacteria</taxon>
        <taxon>Bacillati</taxon>
        <taxon>Actinomycetota</taxon>
        <taxon>Actinomycetes</taxon>
        <taxon>Pseudonocardiales</taxon>
        <taxon>Pseudonocardiaceae</taxon>
        <taxon>Kutzneria</taxon>
    </lineage>
</organism>
<feature type="domain" description="STAS" evidence="1">
    <location>
        <begin position="1"/>
        <end position="78"/>
    </location>
</feature>
<reference evidence="2 3" key="1">
    <citation type="submission" date="2018-08" db="EMBL/GenBank/DDBJ databases">
        <title>Genomic Encyclopedia of Archaeal and Bacterial Type Strains, Phase II (KMG-II): from individual species to whole genera.</title>
        <authorList>
            <person name="Goeker M."/>
        </authorList>
    </citation>
    <scope>NUCLEOTIDE SEQUENCE [LARGE SCALE GENOMIC DNA]</scope>
    <source>
        <strain evidence="2 3">DSM 45791</strain>
    </source>
</reference>
<evidence type="ECO:0000313" key="2">
    <source>
        <dbReference type="EMBL" id="REH17409.1"/>
    </source>
</evidence>
<dbReference type="PROSITE" id="PS50801">
    <property type="entry name" value="STAS"/>
    <property type="match status" value="1"/>
</dbReference>
<gene>
    <name evidence="2" type="ORF">BCF44_1501</name>
</gene>
<accession>A0A3E0G602</accession>
<dbReference type="CDD" id="cd07043">
    <property type="entry name" value="STAS_anti-anti-sigma_factors"/>
    <property type="match status" value="1"/>
</dbReference>
<dbReference type="InterPro" id="IPR036513">
    <property type="entry name" value="STAS_dom_sf"/>
</dbReference>
<dbReference type="GO" id="GO:0043856">
    <property type="term" value="F:anti-sigma factor antagonist activity"/>
    <property type="evidence" value="ECO:0007669"/>
    <property type="project" value="TreeGrafter"/>
</dbReference>
<dbReference type="Gene3D" id="3.30.750.24">
    <property type="entry name" value="STAS domain"/>
    <property type="match status" value="1"/>
</dbReference>
<dbReference type="PANTHER" id="PTHR33495">
    <property type="entry name" value="ANTI-SIGMA FACTOR ANTAGONIST TM_1081-RELATED-RELATED"/>
    <property type="match status" value="1"/>
</dbReference>
<dbReference type="OrthoDB" id="3555865at2"/>
<dbReference type="Proteomes" id="UP000256269">
    <property type="component" value="Unassembled WGS sequence"/>
</dbReference>
<dbReference type="AlphaFoldDB" id="A0A3E0G602"/>
<proteinExistence type="predicted"/>
<dbReference type="Pfam" id="PF01740">
    <property type="entry name" value="STAS"/>
    <property type="match status" value="1"/>
</dbReference>
<dbReference type="PANTHER" id="PTHR33495:SF2">
    <property type="entry name" value="ANTI-SIGMA FACTOR ANTAGONIST TM_1081-RELATED"/>
    <property type="match status" value="1"/>
</dbReference>
<keyword evidence="3" id="KW-1185">Reference proteome</keyword>
<dbReference type="InterPro" id="IPR002645">
    <property type="entry name" value="STAS_dom"/>
</dbReference>
<name>A0A3E0G602_9PSEU</name>
<comment type="caution">
    <text evidence="2">The sequence shown here is derived from an EMBL/GenBank/DDBJ whole genome shotgun (WGS) entry which is preliminary data.</text>
</comment>
<sequence>MQREVRLGRPPVVLDLTGVTFLASMGLSLLAEHHDQCAEFGSRLVVVATERVVLRPIQITGLDGLVTIVPTVQAALST</sequence>
<evidence type="ECO:0000313" key="3">
    <source>
        <dbReference type="Proteomes" id="UP000256269"/>
    </source>
</evidence>